<feature type="region of interest" description="Disordered" evidence="1">
    <location>
        <begin position="80"/>
        <end position="104"/>
    </location>
</feature>
<accession>A0A5A5RZ54</accession>
<name>A0A5A5RZ54_MICAE</name>
<dbReference type="EMBL" id="BHVQ01000076">
    <property type="protein sequence ID" value="GCA81813.1"/>
    <property type="molecule type" value="Genomic_DNA"/>
</dbReference>
<dbReference type="Proteomes" id="UP000324689">
    <property type="component" value="Unassembled WGS sequence"/>
</dbReference>
<protein>
    <submittedName>
        <fullName evidence="2">Uncharacterized protein</fullName>
    </submittedName>
</protein>
<dbReference type="AlphaFoldDB" id="A0A5A5RZ54"/>
<organism evidence="2 3">
    <name type="scientific">Microcystis aeruginosa NIES-2521</name>
    <dbReference type="NCBI Taxonomy" id="2303983"/>
    <lineage>
        <taxon>Bacteria</taxon>
        <taxon>Bacillati</taxon>
        <taxon>Cyanobacteriota</taxon>
        <taxon>Cyanophyceae</taxon>
        <taxon>Oscillatoriophycideae</taxon>
        <taxon>Chroococcales</taxon>
        <taxon>Microcystaceae</taxon>
        <taxon>Microcystis</taxon>
    </lineage>
</organism>
<reference evidence="2 3" key="1">
    <citation type="submission" date="2018-09" db="EMBL/GenBank/DDBJ databases">
        <title>Evolutionary history of phycoerythrin pigmentation in the water bloom-forming cyanobacterium Microcystis aeruginosa.</title>
        <authorList>
            <person name="Tanabe Y."/>
            <person name="Tanabe Y."/>
            <person name="Yamaguchi H."/>
        </authorList>
    </citation>
    <scope>NUCLEOTIDE SEQUENCE [LARGE SCALE GENOMIC DNA]</scope>
    <source>
        <strain evidence="2 3">NIES-2521</strain>
    </source>
</reference>
<evidence type="ECO:0000313" key="3">
    <source>
        <dbReference type="Proteomes" id="UP000324689"/>
    </source>
</evidence>
<sequence length="104" mass="11620">MQQVTASSMKVVSTSHFPLPTSHFPLPTFKSVPMKKFSPPQVKELSFPTPHTRSAELTAEAHTLHPTPYTLHPLSSQGELENLRSHSVEKKHRCPDLVNNEGHC</sequence>
<proteinExistence type="predicted"/>
<evidence type="ECO:0000313" key="2">
    <source>
        <dbReference type="EMBL" id="GCA81813.1"/>
    </source>
</evidence>
<gene>
    <name evidence="2" type="ORF">MiTs_03832</name>
</gene>
<comment type="caution">
    <text evidence="2">The sequence shown here is derived from an EMBL/GenBank/DDBJ whole genome shotgun (WGS) entry which is preliminary data.</text>
</comment>
<evidence type="ECO:0000256" key="1">
    <source>
        <dbReference type="SAM" id="MobiDB-lite"/>
    </source>
</evidence>